<reference evidence="3 4" key="1">
    <citation type="submission" date="2016-04" db="EMBL/GenBank/DDBJ databases">
        <title>A degradative enzymes factory behind the ericoid mycorrhizal symbiosis.</title>
        <authorList>
            <consortium name="DOE Joint Genome Institute"/>
            <person name="Martino E."/>
            <person name="Morin E."/>
            <person name="Grelet G."/>
            <person name="Kuo A."/>
            <person name="Kohler A."/>
            <person name="Daghino S."/>
            <person name="Barry K."/>
            <person name="Choi C."/>
            <person name="Cichocki N."/>
            <person name="Clum A."/>
            <person name="Copeland A."/>
            <person name="Hainaut M."/>
            <person name="Haridas S."/>
            <person name="Labutti K."/>
            <person name="Lindquist E."/>
            <person name="Lipzen A."/>
            <person name="Khouja H.-R."/>
            <person name="Murat C."/>
            <person name="Ohm R."/>
            <person name="Olson A."/>
            <person name="Spatafora J."/>
            <person name="Veneault-Fourrey C."/>
            <person name="Henrissat B."/>
            <person name="Grigoriev I."/>
            <person name="Martin F."/>
            <person name="Perotto S."/>
        </authorList>
    </citation>
    <scope>NUCLEOTIDE SEQUENCE [LARGE SCALE GENOMIC DNA]</scope>
    <source>
        <strain evidence="3 4">E</strain>
    </source>
</reference>
<dbReference type="GeneID" id="36586849"/>
<evidence type="ECO:0000256" key="1">
    <source>
        <dbReference type="SAM" id="Coils"/>
    </source>
</evidence>
<keyword evidence="4" id="KW-1185">Reference proteome</keyword>
<organism evidence="3 4">
    <name type="scientific">Hyaloscypha bicolor E</name>
    <dbReference type="NCBI Taxonomy" id="1095630"/>
    <lineage>
        <taxon>Eukaryota</taxon>
        <taxon>Fungi</taxon>
        <taxon>Dikarya</taxon>
        <taxon>Ascomycota</taxon>
        <taxon>Pezizomycotina</taxon>
        <taxon>Leotiomycetes</taxon>
        <taxon>Helotiales</taxon>
        <taxon>Hyaloscyphaceae</taxon>
        <taxon>Hyaloscypha</taxon>
        <taxon>Hyaloscypha bicolor</taxon>
    </lineage>
</organism>
<protein>
    <submittedName>
        <fullName evidence="3">Uncharacterized protein</fullName>
    </submittedName>
</protein>
<evidence type="ECO:0000313" key="3">
    <source>
        <dbReference type="EMBL" id="PMD50276.1"/>
    </source>
</evidence>
<dbReference type="EMBL" id="KZ613913">
    <property type="protein sequence ID" value="PMD50276.1"/>
    <property type="molecule type" value="Genomic_DNA"/>
</dbReference>
<evidence type="ECO:0000256" key="2">
    <source>
        <dbReference type="SAM" id="MobiDB-lite"/>
    </source>
</evidence>
<dbReference type="AlphaFoldDB" id="A0A2J6SHM4"/>
<evidence type="ECO:0000313" key="4">
    <source>
        <dbReference type="Proteomes" id="UP000235371"/>
    </source>
</evidence>
<dbReference type="RefSeq" id="XP_024727180.1">
    <property type="nucleotide sequence ID" value="XM_024878772.1"/>
</dbReference>
<dbReference type="OrthoDB" id="3518162at2759"/>
<sequence length="302" mass="34853">MPPRLSLKGFLRRDLLSRRTRALIPYYNDHNASRTPNLKRESVPDLTSPPRTGTPPNEADSKPAREVDSIFGEPIYTKEEVFKEKFEQLLASDPQQEQVVRPRRHNPELVKLMDELNALVKRELEASPEERKLIRNQKLALTKEIGKLEAKIEEKRVKRCKGTPVPLDEEATLPEPISPDEKKHIQVMQERASKAVLGLEKKRKREDADDPYELDGEDRLRAGISLNSHREIPLTGRWYSRVHDYFPEPENGVDGAGVLEDLTVEERLTMRRELAEYGEKLAKTARMFKEDERKAGKGWYGK</sequence>
<dbReference type="Proteomes" id="UP000235371">
    <property type="component" value="Unassembled WGS sequence"/>
</dbReference>
<gene>
    <name evidence="3" type="ORF">K444DRAFT_603447</name>
</gene>
<accession>A0A2J6SHM4</accession>
<proteinExistence type="predicted"/>
<keyword evidence="1" id="KW-0175">Coiled coil</keyword>
<name>A0A2J6SHM4_9HELO</name>
<feature type="coiled-coil region" evidence="1">
    <location>
        <begin position="131"/>
        <end position="158"/>
    </location>
</feature>
<dbReference type="InParanoid" id="A0A2J6SHM4"/>
<feature type="region of interest" description="Disordered" evidence="2">
    <location>
        <begin position="27"/>
        <end position="67"/>
    </location>
</feature>